<dbReference type="RefSeq" id="WP_007542250.1">
    <property type="nucleotide sequence ID" value="NZ_CP078064.1"/>
</dbReference>
<dbReference type="GeneID" id="74530461"/>
<dbReference type="PANTHER" id="PTHR23518:SF2">
    <property type="entry name" value="MAJOR FACILITATOR SUPERFAMILY TRANSPORTER"/>
    <property type="match status" value="1"/>
</dbReference>
<proteinExistence type="predicted"/>
<keyword evidence="3" id="KW-0614">Plasmid</keyword>
<feature type="transmembrane region" description="Helical" evidence="1">
    <location>
        <begin position="370"/>
        <end position="391"/>
    </location>
</feature>
<evidence type="ECO:0000313" key="4">
    <source>
        <dbReference type="Proteomes" id="UP001058330"/>
    </source>
</evidence>
<keyword evidence="1" id="KW-0472">Membrane</keyword>
<feature type="transmembrane region" description="Helical" evidence="1">
    <location>
        <begin position="335"/>
        <end position="358"/>
    </location>
</feature>
<feature type="transmembrane region" description="Helical" evidence="1">
    <location>
        <begin position="27"/>
        <end position="53"/>
    </location>
</feature>
<geneLocation type="plasmid" evidence="3 4">
    <name>pHl5678-1</name>
</geneLocation>
<feature type="transmembrane region" description="Helical" evidence="1">
    <location>
        <begin position="173"/>
        <end position="190"/>
    </location>
</feature>
<dbReference type="PRINTS" id="PR01036">
    <property type="entry name" value="TCRTETB"/>
</dbReference>
<gene>
    <name evidence="3" type="ORF">KU306_16080</name>
</gene>
<feature type="transmembrane region" description="Helical" evidence="1">
    <location>
        <begin position="278"/>
        <end position="297"/>
    </location>
</feature>
<dbReference type="Pfam" id="PF07690">
    <property type="entry name" value="MFS_1"/>
    <property type="match status" value="1"/>
</dbReference>
<dbReference type="Gene3D" id="1.20.1250.20">
    <property type="entry name" value="MFS general substrate transporter like domains"/>
    <property type="match status" value="2"/>
</dbReference>
<evidence type="ECO:0000313" key="3">
    <source>
        <dbReference type="EMBL" id="UVE52130.1"/>
    </source>
</evidence>
<keyword evidence="1" id="KW-1133">Transmembrane helix</keyword>
<feature type="transmembrane region" description="Helical" evidence="1">
    <location>
        <begin position="245"/>
        <end position="266"/>
    </location>
</feature>
<keyword evidence="4" id="KW-1185">Reference proteome</keyword>
<reference evidence="3" key="1">
    <citation type="submission" date="2021-07" db="EMBL/GenBank/DDBJ databases">
        <title>Studies on halocins as antimicrobial molecules from haloarchaea.</title>
        <authorList>
            <person name="Kumar S."/>
            <person name="Khare S.K."/>
        </authorList>
    </citation>
    <scope>NUCLEOTIDE SEQUENCE</scope>
    <source>
        <strain evidence="3">NCIM 5678</strain>
        <plasmid evidence="3">pHl5678-1</plasmid>
    </source>
</reference>
<feature type="transmembrane region" description="Helical" evidence="1">
    <location>
        <begin position="135"/>
        <end position="152"/>
    </location>
</feature>
<evidence type="ECO:0000259" key="2">
    <source>
        <dbReference type="PROSITE" id="PS50850"/>
    </source>
</evidence>
<feature type="transmembrane region" description="Helical" evidence="1">
    <location>
        <begin position="397"/>
        <end position="418"/>
    </location>
</feature>
<dbReference type="EMBL" id="CP078064">
    <property type="protein sequence ID" value="UVE52130.1"/>
    <property type="molecule type" value="Genomic_DNA"/>
</dbReference>
<organism evidence="3 4">
    <name type="scientific">Haloferax larsenii</name>
    <dbReference type="NCBI Taxonomy" id="302484"/>
    <lineage>
        <taxon>Archaea</taxon>
        <taxon>Methanobacteriati</taxon>
        <taxon>Methanobacteriota</taxon>
        <taxon>Stenosarchaea group</taxon>
        <taxon>Halobacteria</taxon>
        <taxon>Halobacteriales</taxon>
        <taxon>Haloferacaceae</taxon>
        <taxon>Haloferax</taxon>
    </lineage>
</organism>
<accession>A0ABY5RLS0</accession>
<feature type="transmembrane region" description="Helical" evidence="1">
    <location>
        <begin position="309"/>
        <end position="329"/>
    </location>
</feature>
<protein>
    <submittedName>
        <fullName evidence="3">MFS transporter</fullName>
    </submittedName>
</protein>
<dbReference type="SUPFAM" id="SSF103473">
    <property type="entry name" value="MFS general substrate transporter"/>
    <property type="match status" value="2"/>
</dbReference>
<dbReference type="PROSITE" id="PS50850">
    <property type="entry name" value="MFS"/>
    <property type="match status" value="1"/>
</dbReference>
<name>A0ABY5RLS0_HALLR</name>
<dbReference type="CDD" id="cd17325">
    <property type="entry name" value="MFS_MdtG_SLC18_like"/>
    <property type="match status" value="1"/>
</dbReference>
<dbReference type="PANTHER" id="PTHR23518">
    <property type="entry name" value="C-METHYLTRANSFERASE"/>
    <property type="match status" value="1"/>
</dbReference>
<dbReference type="Proteomes" id="UP001058330">
    <property type="component" value="Plasmid pHl5678-1"/>
</dbReference>
<sequence>MSLESGASWRSRFVTAVVERWGISRSLAILSISQAGASFGAGLIIPLLAPLVAGVESPMVPATVAGIRVTQEVQVGVFFAVFGVVRSAVQLPMGHFSDRIGARKPFVEAGLLVTAGVIYAYGITGSLGVLLSVRALHGVALAISTPALMALLERLTVGESRGSSMGFFSSLRTLGWGVAPIVGGAVADAYGLQATFTLGAVLIVAMVVVIRVGVPDVSTAGDETDEHTADADSGRVFSSWSQARSFCGLVVAVITVMIGVSAVISMEMPILERIGGSKAGFGLVFASTTITRLVVQIPVGRATDRFGRMAFIAAGLFLSAPLVALMGFAQTLWGFVALRALLGVALAGVIAPVYALAADLADAGRTGLQMGFVTTAFSIGFAVGPVVTGVLSTVGFAVPFVATGGATAVAGVCVVVLVDG</sequence>
<dbReference type="InterPro" id="IPR036259">
    <property type="entry name" value="MFS_trans_sf"/>
</dbReference>
<feature type="transmembrane region" description="Helical" evidence="1">
    <location>
        <begin position="105"/>
        <end position="123"/>
    </location>
</feature>
<feature type="domain" description="Major facilitator superfamily (MFS) profile" evidence="2">
    <location>
        <begin position="26"/>
        <end position="420"/>
    </location>
</feature>
<feature type="transmembrane region" description="Helical" evidence="1">
    <location>
        <begin position="73"/>
        <end position="93"/>
    </location>
</feature>
<dbReference type="InterPro" id="IPR020846">
    <property type="entry name" value="MFS_dom"/>
</dbReference>
<keyword evidence="1" id="KW-0812">Transmembrane</keyword>
<feature type="transmembrane region" description="Helical" evidence="1">
    <location>
        <begin position="196"/>
        <end position="214"/>
    </location>
</feature>
<evidence type="ECO:0000256" key="1">
    <source>
        <dbReference type="SAM" id="Phobius"/>
    </source>
</evidence>
<dbReference type="InterPro" id="IPR011701">
    <property type="entry name" value="MFS"/>
</dbReference>